<name>A0ABT8TIM5_9GAMM</name>
<evidence type="ECO:0000259" key="2">
    <source>
        <dbReference type="Pfam" id="PF02517"/>
    </source>
</evidence>
<keyword evidence="1" id="KW-0812">Transmembrane</keyword>
<sequence>MMAKPSSRLCHRSFSLKHKFGLSLALLWLAIALCYSGLLPLANLVSLTLMGTGLAALSLTPTTSHLSRLLFAALWAGCVLLGFFTAIFRPAGFHYPLVYDYSELDFSLFANLGKALAGYLTLLWLWSAGAKRPLPVALGLSLVFALAVIATAHFIFDLAAQPKWPAAALVFIFCNLAIAVLAEEAFFRLLLQRQLEKLFPQRCGATWLALGISAAVFALAHAPPSHPAFALFLFAGGCYALVYTLTRRFSAALLTHWSVNVLHFTLLEYPLGF</sequence>
<feature type="transmembrane region" description="Helical" evidence="1">
    <location>
        <begin position="108"/>
        <end position="127"/>
    </location>
</feature>
<feature type="transmembrane region" description="Helical" evidence="1">
    <location>
        <begin position="203"/>
        <end position="222"/>
    </location>
</feature>
<organism evidence="3 4">
    <name type="scientific">Gilvimarinus algae</name>
    <dbReference type="NCBI Taxonomy" id="3058037"/>
    <lineage>
        <taxon>Bacteria</taxon>
        <taxon>Pseudomonadati</taxon>
        <taxon>Pseudomonadota</taxon>
        <taxon>Gammaproteobacteria</taxon>
        <taxon>Cellvibrionales</taxon>
        <taxon>Cellvibrionaceae</taxon>
        <taxon>Gilvimarinus</taxon>
    </lineage>
</organism>
<dbReference type="InterPro" id="IPR003675">
    <property type="entry name" value="Rce1/LyrA-like_dom"/>
</dbReference>
<evidence type="ECO:0000256" key="1">
    <source>
        <dbReference type="SAM" id="Phobius"/>
    </source>
</evidence>
<feature type="transmembrane region" description="Helical" evidence="1">
    <location>
        <begin position="44"/>
        <end position="62"/>
    </location>
</feature>
<comment type="caution">
    <text evidence="3">The sequence shown here is derived from an EMBL/GenBank/DDBJ whole genome shotgun (WGS) entry which is preliminary data.</text>
</comment>
<protein>
    <submittedName>
        <fullName evidence="3">Type II CAAX endopeptidase family protein</fullName>
    </submittedName>
</protein>
<accession>A0ABT8TIM5</accession>
<feature type="domain" description="CAAX prenyl protease 2/Lysostaphin resistance protein A-like" evidence="2">
    <location>
        <begin position="167"/>
        <end position="261"/>
    </location>
</feature>
<dbReference type="RefSeq" id="WP_302713962.1">
    <property type="nucleotide sequence ID" value="NZ_JAULRT010000060.1"/>
</dbReference>
<feature type="transmembrane region" description="Helical" evidence="1">
    <location>
        <begin position="69"/>
        <end position="88"/>
    </location>
</feature>
<feature type="transmembrane region" description="Helical" evidence="1">
    <location>
        <begin position="168"/>
        <end position="191"/>
    </location>
</feature>
<dbReference type="Proteomes" id="UP001168380">
    <property type="component" value="Unassembled WGS sequence"/>
</dbReference>
<keyword evidence="4" id="KW-1185">Reference proteome</keyword>
<reference evidence="3" key="1">
    <citation type="submission" date="2023-07" db="EMBL/GenBank/DDBJ databases">
        <title>Gilvimarinus algae sp. nov., isolated from the surface of Kelp.</title>
        <authorList>
            <person name="Sun Y.Y."/>
            <person name="Gong Y."/>
            <person name="Du Z.J."/>
        </authorList>
    </citation>
    <scope>NUCLEOTIDE SEQUENCE</scope>
    <source>
        <strain evidence="3">SDUM040014</strain>
    </source>
</reference>
<gene>
    <name evidence="3" type="ORF">QWI16_13540</name>
</gene>
<feature type="transmembrane region" description="Helical" evidence="1">
    <location>
        <begin position="134"/>
        <end position="156"/>
    </location>
</feature>
<dbReference type="Pfam" id="PF02517">
    <property type="entry name" value="Rce1-like"/>
    <property type="match status" value="1"/>
</dbReference>
<keyword evidence="1" id="KW-1133">Transmembrane helix</keyword>
<proteinExistence type="predicted"/>
<dbReference type="EMBL" id="JAULRT010000060">
    <property type="protein sequence ID" value="MDO3383198.1"/>
    <property type="molecule type" value="Genomic_DNA"/>
</dbReference>
<keyword evidence="1" id="KW-0472">Membrane</keyword>
<feature type="transmembrane region" description="Helical" evidence="1">
    <location>
        <begin position="228"/>
        <end position="246"/>
    </location>
</feature>
<evidence type="ECO:0000313" key="4">
    <source>
        <dbReference type="Proteomes" id="UP001168380"/>
    </source>
</evidence>
<evidence type="ECO:0000313" key="3">
    <source>
        <dbReference type="EMBL" id="MDO3383198.1"/>
    </source>
</evidence>